<dbReference type="NCBIfam" id="TIGR01750">
    <property type="entry name" value="fabZ"/>
    <property type="match status" value="1"/>
</dbReference>
<keyword evidence="3 9" id="KW-0963">Cytoplasm</keyword>
<name>A0ABV7VHE0_9PROT</name>
<dbReference type="InterPro" id="IPR010084">
    <property type="entry name" value="FabZ"/>
</dbReference>
<evidence type="ECO:0000313" key="11">
    <source>
        <dbReference type="Proteomes" id="UP001595711"/>
    </source>
</evidence>
<feature type="active site" evidence="9">
    <location>
        <position position="59"/>
    </location>
</feature>
<evidence type="ECO:0000313" key="10">
    <source>
        <dbReference type="EMBL" id="MFC3676609.1"/>
    </source>
</evidence>
<reference evidence="11" key="1">
    <citation type="journal article" date="2019" name="Int. J. Syst. Evol. Microbiol.">
        <title>The Global Catalogue of Microorganisms (GCM) 10K type strain sequencing project: providing services to taxonomists for standard genome sequencing and annotation.</title>
        <authorList>
            <consortium name="The Broad Institute Genomics Platform"/>
            <consortium name="The Broad Institute Genome Sequencing Center for Infectious Disease"/>
            <person name="Wu L."/>
            <person name="Ma J."/>
        </authorList>
    </citation>
    <scope>NUCLEOTIDE SEQUENCE [LARGE SCALE GENOMIC DNA]</scope>
    <source>
        <strain evidence="11">KCTC 42182</strain>
    </source>
</reference>
<keyword evidence="4 9" id="KW-0444">Lipid biosynthesis</keyword>
<evidence type="ECO:0000256" key="8">
    <source>
        <dbReference type="ARBA" id="ARBA00025049"/>
    </source>
</evidence>
<dbReference type="GO" id="GO:0019171">
    <property type="term" value="F:(3R)-hydroxyacyl-[acyl-carrier-protein] dehydratase activity"/>
    <property type="evidence" value="ECO:0007669"/>
    <property type="project" value="UniProtKB-EC"/>
</dbReference>
<evidence type="ECO:0000256" key="6">
    <source>
        <dbReference type="ARBA" id="ARBA00023098"/>
    </source>
</evidence>
<gene>
    <name evidence="9 10" type="primary">fabZ</name>
    <name evidence="10" type="ORF">ACFOOQ_13710</name>
</gene>
<dbReference type="NCBIfam" id="NF000582">
    <property type="entry name" value="PRK00006.1"/>
    <property type="match status" value="1"/>
</dbReference>
<evidence type="ECO:0000256" key="4">
    <source>
        <dbReference type="ARBA" id="ARBA00022516"/>
    </source>
</evidence>
<keyword evidence="5 9" id="KW-0441">Lipid A biosynthesis</keyword>
<dbReference type="SUPFAM" id="SSF54637">
    <property type="entry name" value="Thioesterase/thiol ester dehydrase-isomerase"/>
    <property type="match status" value="1"/>
</dbReference>
<protein>
    <recommendedName>
        <fullName evidence="9">3-hydroxyacyl-[acyl-carrier-protein] dehydratase FabZ</fullName>
        <ecNumber evidence="9">4.2.1.59</ecNumber>
    </recommendedName>
    <alternativeName>
        <fullName evidence="9">(3R)-hydroxymyristoyl-[acyl-carrier-protein] dehydratase</fullName>
        <shortName evidence="9">(3R)-hydroxymyristoyl-ACP dehydrase</shortName>
    </alternativeName>
    <alternativeName>
        <fullName evidence="9">Beta-hydroxyacyl-ACP dehydratase</fullName>
    </alternativeName>
</protein>
<dbReference type="EMBL" id="JBHRYJ010000003">
    <property type="protein sequence ID" value="MFC3676609.1"/>
    <property type="molecule type" value="Genomic_DNA"/>
</dbReference>
<organism evidence="10 11">
    <name type="scientific">Ferrovibrio xuzhouensis</name>
    <dbReference type="NCBI Taxonomy" id="1576914"/>
    <lineage>
        <taxon>Bacteria</taxon>
        <taxon>Pseudomonadati</taxon>
        <taxon>Pseudomonadota</taxon>
        <taxon>Alphaproteobacteria</taxon>
        <taxon>Rhodospirillales</taxon>
        <taxon>Rhodospirillaceae</taxon>
        <taxon>Ferrovibrio</taxon>
    </lineage>
</organism>
<evidence type="ECO:0000256" key="5">
    <source>
        <dbReference type="ARBA" id="ARBA00022556"/>
    </source>
</evidence>
<keyword evidence="6 9" id="KW-0443">Lipid metabolism</keyword>
<accession>A0ABV7VHE0</accession>
<dbReference type="PANTHER" id="PTHR30272">
    <property type="entry name" value="3-HYDROXYACYL-[ACYL-CARRIER-PROTEIN] DEHYDRATASE"/>
    <property type="match status" value="1"/>
</dbReference>
<dbReference type="Gene3D" id="3.10.129.10">
    <property type="entry name" value="Hotdog Thioesterase"/>
    <property type="match status" value="1"/>
</dbReference>
<keyword evidence="7 9" id="KW-0456">Lyase</keyword>
<evidence type="ECO:0000256" key="9">
    <source>
        <dbReference type="HAMAP-Rule" id="MF_00406"/>
    </source>
</evidence>
<dbReference type="Proteomes" id="UP001595711">
    <property type="component" value="Unassembled WGS sequence"/>
</dbReference>
<comment type="caution">
    <text evidence="10">The sequence shown here is derived from an EMBL/GenBank/DDBJ whole genome shotgun (WGS) entry which is preliminary data.</text>
</comment>
<dbReference type="HAMAP" id="MF_00406">
    <property type="entry name" value="FabZ"/>
    <property type="match status" value="1"/>
</dbReference>
<dbReference type="CDD" id="cd01288">
    <property type="entry name" value="FabZ"/>
    <property type="match status" value="1"/>
</dbReference>
<evidence type="ECO:0000256" key="7">
    <source>
        <dbReference type="ARBA" id="ARBA00023239"/>
    </source>
</evidence>
<keyword evidence="11" id="KW-1185">Reference proteome</keyword>
<dbReference type="EC" id="4.2.1.59" evidence="9"/>
<evidence type="ECO:0000256" key="3">
    <source>
        <dbReference type="ARBA" id="ARBA00022490"/>
    </source>
</evidence>
<comment type="subcellular location">
    <subcellularLocation>
        <location evidence="1 9">Cytoplasm</location>
    </subcellularLocation>
</comment>
<evidence type="ECO:0000256" key="1">
    <source>
        <dbReference type="ARBA" id="ARBA00004496"/>
    </source>
</evidence>
<dbReference type="Pfam" id="PF07977">
    <property type="entry name" value="FabA"/>
    <property type="match status" value="1"/>
</dbReference>
<dbReference type="InterPro" id="IPR029069">
    <property type="entry name" value="HotDog_dom_sf"/>
</dbReference>
<comment type="catalytic activity">
    <reaction evidence="9">
        <text>a (3R)-hydroxyacyl-[ACP] = a (2E)-enoyl-[ACP] + H2O</text>
        <dbReference type="Rhea" id="RHEA:13097"/>
        <dbReference type="Rhea" id="RHEA-COMP:9925"/>
        <dbReference type="Rhea" id="RHEA-COMP:9945"/>
        <dbReference type="ChEBI" id="CHEBI:15377"/>
        <dbReference type="ChEBI" id="CHEBI:78784"/>
        <dbReference type="ChEBI" id="CHEBI:78827"/>
        <dbReference type="EC" id="4.2.1.59"/>
    </reaction>
</comment>
<dbReference type="RefSeq" id="WP_379727601.1">
    <property type="nucleotide sequence ID" value="NZ_JBHRYJ010000003.1"/>
</dbReference>
<proteinExistence type="inferred from homology"/>
<sequence>MTETQTEGSLESVDILRIMEMIPHRYPMLLIDRVVEMKRGESAVGIKNVTMNEPQFTGHFPTQPVMPGVMIVESMAQTAAVVVVHALGPDAEGKLVYFMTIDEARFRRPVVPGDRMYIHVTAIKRRGTIWKFKGEVKVDDKLAAEAIFSAMILDKK</sequence>
<comment type="similarity">
    <text evidence="2 9">Belongs to the thioester dehydratase family. FabZ subfamily.</text>
</comment>
<evidence type="ECO:0000256" key="2">
    <source>
        <dbReference type="ARBA" id="ARBA00009174"/>
    </source>
</evidence>
<dbReference type="PANTHER" id="PTHR30272:SF1">
    <property type="entry name" value="3-HYDROXYACYL-[ACYL-CARRIER-PROTEIN] DEHYDRATASE"/>
    <property type="match status" value="1"/>
</dbReference>
<dbReference type="InterPro" id="IPR013114">
    <property type="entry name" value="FabA_FabZ"/>
</dbReference>
<comment type="function">
    <text evidence="8 9">Involved in unsaturated fatty acids biosynthesis. Catalyzes the dehydration of short chain beta-hydroxyacyl-ACPs and long chain saturated and unsaturated beta-hydroxyacyl-ACPs.</text>
</comment>